<dbReference type="Pfam" id="PF05065">
    <property type="entry name" value="Phage_capsid"/>
    <property type="match status" value="1"/>
</dbReference>
<evidence type="ECO:0000313" key="4">
    <source>
        <dbReference type="EMBL" id="RSJ23158.1"/>
    </source>
</evidence>
<proteinExistence type="predicted"/>
<accession>A0AAE8G0L3</accession>
<evidence type="ECO:0000256" key="2">
    <source>
        <dbReference type="SAM" id="MobiDB-lite"/>
    </source>
</evidence>
<name>A0AAE8G0L3_STRIT</name>
<comment type="subcellular location">
    <subcellularLocation>
        <location evidence="1">Virion</location>
    </subcellularLocation>
</comment>
<comment type="caution">
    <text evidence="4">The sequence shown here is derived from an EMBL/GenBank/DDBJ whole genome shotgun (WGS) entry which is preliminary data.</text>
</comment>
<evidence type="ECO:0000313" key="5">
    <source>
        <dbReference type="Proteomes" id="UP000267137"/>
    </source>
</evidence>
<sequence>MNRQIILGAKVKMRQESLVKLLAEIDDMEERSAVILREAEEAQTEEEVDKADEDLSALEKELDEKKAEKEKLEQEIKELEDEIEKLNQKAPQPAAEAGERAQGGKMEIREALNQYIRSQGATRDGGLKTVDGGALIPTELLAPQKVPTTNDHLVDLVNVVKVNSGSGKYPVIGKSGKKMSSVEELEKNPELAKPDINDVDYSIKTYRGYIPVSQELIDDADYDIMGLVGEEITDQDMNTKDVEIAKILKTATAKAAQGLDGLKDVINSIKSVYDVHLVVTDSLFAALDKVKDKNGRYMLQPDVTSPTGYKFAGRVIHKFEDKVMGENEGDMKAFIGDVKAFATLFDRVQASIKWTDNNIYGQLMASFVRFDTKKTDGKAGYYVTYTDAPA</sequence>
<reference evidence="4 5" key="1">
    <citation type="submission" date="2018-11" db="EMBL/GenBank/DDBJ databases">
        <title>Species Designations Belie Phenotypic and Genotypic Heterogeneity in Oral Streptococci.</title>
        <authorList>
            <person name="Velsko I."/>
        </authorList>
    </citation>
    <scope>NUCLEOTIDE SEQUENCE [LARGE SCALE GENOMIC DNA]</scope>
    <source>
        <strain evidence="4 5">KLC02</strain>
    </source>
</reference>
<dbReference type="SUPFAM" id="SSF56563">
    <property type="entry name" value="Major capsid protein gp5"/>
    <property type="match status" value="1"/>
</dbReference>
<feature type="compositionally biased region" description="Basic and acidic residues" evidence="2">
    <location>
        <begin position="57"/>
        <end position="73"/>
    </location>
</feature>
<gene>
    <name evidence="4" type="ORF">D8827_05760</name>
</gene>
<dbReference type="InterPro" id="IPR024455">
    <property type="entry name" value="Phage_capsid"/>
</dbReference>
<evidence type="ECO:0000259" key="3">
    <source>
        <dbReference type="Pfam" id="PF05065"/>
    </source>
</evidence>
<feature type="domain" description="Phage capsid-like C-terminal" evidence="3">
    <location>
        <begin position="149"/>
        <end position="360"/>
    </location>
</feature>
<evidence type="ECO:0000256" key="1">
    <source>
        <dbReference type="ARBA" id="ARBA00004328"/>
    </source>
</evidence>
<organism evidence="4 5">
    <name type="scientific">Streptococcus intermedius</name>
    <dbReference type="NCBI Taxonomy" id="1338"/>
    <lineage>
        <taxon>Bacteria</taxon>
        <taxon>Bacillati</taxon>
        <taxon>Bacillota</taxon>
        <taxon>Bacilli</taxon>
        <taxon>Lactobacillales</taxon>
        <taxon>Streptococcaceae</taxon>
        <taxon>Streptococcus</taxon>
        <taxon>Streptococcus anginosus group</taxon>
    </lineage>
</organism>
<dbReference type="Proteomes" id="UP000267137">
    <property type="component" value="Unassembled WGS sequence"/>
</dbReference>
<dbReference type="Gene3D" id="3.30.2400.10">
    <property type="entry name" value="Major capsid protein gp5"/>
    <property type="match status" value="1"/>
</dbReference>
<dbReference type="EMBL" id="RJOO01000003">
    <property type="protein sequence ID" value="RSJ23158.1"/>
    <property type="molecule type" value="Genomic_DNA"/>
</dbReference>
<protein>
    <submittedName>
        <fullName evidence="4">Phage capsid family protein</fullName>
    </submittedName>
</protein>
<dbReference type="RefSeq" id="WP_117276510.1">
    <property type="nucleotide sequence ID" value="NZ_RJOO01000003.1"/>
</dbReference>
<dbReference type="AlphaFoldDB" id="A0AAE8G0L3"/>
<dbReference type="Gene3D" id="3.30.2320.10">
    <property type="entry name" value="hypothetical protein PF0899 domain"/>
    <property type="match status" value="1"/>
</dbReference>
<feature type="region of interest" description="Disordered" evidence="2">
    <location>
        <begin position="38"/>
        <end position="73"/>
    </location>
</feature>
<feature type="compositionally biased region" description="Acidic residues" evidence="2">
    <location>
        <begin position="41"/>
        <end position="56"/>
    </location>
</feature>
<dbReference type="InterPro" id="IPR054612">
    <property type="entry name" value="Phage_capsid-like_C"/>
</dbReference>
<dbReference type="NCBIfam" id="TIGR01554">
    <property type="entry name" value="major_cap_HK97"/>
    <property type="match status" value="1"/>
</dbReference>